<accession>A0A0L8GBC8</accession>
<comment type="subcellular location">
    <subcellularLocation>
        <location evidence="1">Membrane</location>
        <topology evidence="1">Multi-pass membrane protein</topology>
    </subcellularLocation>
</comment>
<feature type="transmembrane region" description="Helical" evidence="8">
    <location>
        <begin position="106"/>
        <end position="127"/>
    </location>
</feature>
<dbReference type="OrthoDB" id="10055255at2759"/>
<feature type="transmembrane region" description="Helical" evidence="8">
    <location>
        <begin position="316"/>
        <end position="334"/>
    </location>
</feature>
<feature type="transmembrane region" description="Helical" evidence="8">
    <location>
        <begin position="35"/>
        <end position="57"/>
    </location>
</feature>
<evidence type="ECO:0000256" key="2">
    <source>
        <dbReference type="ARBA" id="ARBA00022692"/>
    </source>
</evidence>
<keyword evidence="4" id="KW-0297">G-protein coupled receptor</keyword>
<dbReference type="GO" id="GO:0004930">
    <property type="term" value="F:G protein-coupled receptor activity"/>
    <property type="evidence" value="ECO:0007669"/>
    <property type="project" value="UniProtKB-KW"/>
</dbReference>
<dbReference type="Gene3D" id="1.20.1070.10">
    <property type="entry name" value="Rhodopsin 7-helix transmembrane proteins"/>
    <property type="match status" value="1"/>
</dbReference>
<keyword evidence="2 8" id="KW-0812">Transmembrane</keyword>
<proteinExistence type="predicted"/>
<dbReference type="EMBL" id="KQ422788">
    <property type="protein sequence ID" value="KOF74228.1"/>
    <property type="molecule type" value="Genomic_DNA"/>
</dbReference>
<dbReference type="Pfam" id="PF00001">
    <property type="entry name" value="7tm_1"/>
    <property type="match status" value="1"/>
</dbReference>
<organism evidence="10">
    <name type="scientific">Octopus bimaculoides</name>
    <name type="common">California two-spotted octopus</name>
    <dbReference type="NCBI Taxonomy" id="37653"/>
    <lineage>
        <taxon>Eukaryota</taxon>
        <taxon>Metazoa</taxon>
        <taxon>Spiralia</taxon>
        <taxon>Lophotrochozoa</taxon>
        <taxon>Mollusca</taxon>
        <taxon>Cephalopoda</taxon>
        <taxon>Coleoidea</taxon>
        <taxon>Octopodiformes</taxon>
        <taxon>Octopoda</taxon>
        <taxon>Incirrata</taxon>
        <taxon>Octopodidae</taxon>
        <taxon>Octopus</taxon>
    </lineage>
</organism>
<evidence type="ECO:0000256" key="8">
    <source>
        <dbReference type="SAM" id="Phobius"/>
    </source>
</evidence>
<dbReference type="GO" id="GO:0005886">
    <property type="term" value="C:plasma membrane"/>
    <property type="evidence" value="ECO:0007669"/>
    <property type="project" value="TreeGrafter"/>
</dbReference>
<evidence type="ECO:0000256" key="6">
    <source>
        <dbReference type="ARBA" id="ARBA00023170"/>
    </source>
</evidence>
<dbReference type="PRINTS" id="PR00237">
    <property type="entry name" value="GPCRRHODOPSN"/>
</dbReference>
<keyword evidence="7" id="KW-0807">Transducer</keyword>
<keyword evidence="6" id="KW-0675">Receptor</keyword>
<dbReference type="InterPro" id="IPR000276">
    <property type="entry name" value="GPCR_Rhodpsn"/>
</dbReference>
<dbReference type="AlphaFoldDB" id="A0A0L8GBC8"/>
<dbReference type="KEGG" id="obi:106877991"/>
<dbReference type="SUPFAM" id="SSF81321">
    <property type="entry name" value="Family A G protein-coupled receptor-like"/>
    <property type="match status" value="1"/>
</dbReference>
<evidence type="ECO:0000313" key="10">
    <source>
        <dbReference type="EMBL" id="KOF74228.1"/>
    </source>
</evidence>
<dbReference type="PANTHER" id="PTHR24243:SF224">
    <property type="entry name" value="G-PROTEIN COUPLED RECEPTOR 19-RELATED"/>
    <property type="match status" value="1"/>
</dbReference>
<evidence type="ECO:0000259" key="9">
    <source>
        <dbReference type="PROSITE" id="PS50262"/>
    </source>
</evidence>
<evidence type="ECO:0000256" key="3">
    <source>
        <dbReference type="ARBA" id="ARBA00022989"/>
    </source>
</evidence>
<feature type="transmembrane region" description="Helical" evidence="8">
    <location>
        <begin position="200"/>
        <end position="225"/>
    </location>
</feature>
<sequence length="418" mass="47071">MTSENECDLLFNNSTGNIANILELNRLKVRDYIPVLLYISIGIVIGTTGNAAVMYVYSRKMERTGTNRFVVMLGACDFLSCVFSMPMELLRVSQPHIFSGQGACKLSLLIASAIAIDSGLIIFAISIDRYRRMCRPFDKQLTQRMAEIVSVVLVVISFMLGWPSWLIYGTRRTPTQNSKVSGGCECGIAQSMFDTIYPRLFYYALLILSVALFSIIFLLYFLIAIKVWRHKNKRLAAAKNISNAIVSTTSPVKPSSNSLPGKKILPYLPTQESEISVDLRNALPSQRISKHVRIIPHGNRSPSKGTLLRVTRTSSIMALIAVTWVLSYMPHIILVMLEIHVKGFRETLTPLQDIFFQLAIRSYLLNNAVNPIIYGVFNMRFRREVRRIISYILPPCVRPTITPTQPSSQMCSQPSMDD</sequence>
<evidence type="ECO:0000256" key="7">
    <source>
        <dbReference type="ARBA" id="ARBA00023224"/>
    </source>
</evidence>
<dbReference type="PROSITE" id="PS50262">
    <property type="entry name" value="G_PROTEIN_RECEP_F1_2"/>
    <property type="match status" value="1"/>
</dbReference>
<feature type="transmembrane region" description="Helical" evidence="8">
    <location>
        <begin position="69"/>
        <end position="86"/>
    </location>
</feature>
<evidence type="ECO:0000256" key="4">
    <source>
        <dbReference type="ARBA" id="ARBA00023040"/>
    </source>
</evidence>
<keyword evidence="3 8" id="KW-1133">Transmembrane helix</keyword>
<gene>
    <name evidence="10" type="ORF">OCBIM_22036540mg</name>
</gene>
<feature type="transmembrane region" description="Helical" evidence="8">
    <location>
        <begin position="354"/>
        <end position="377"/>
    </location>
</feature>
<dbReference type="InterPro" id="IPR017452">
    <property type="entry name" value="GPCR_Rhodpsn_7TM"/>
</dbReference>
<keyword evidence="5 8" id="KW-0472">Membrane</keyword>
<feature type="domain" description="G-protein coupled receptors family 1 profile" evidence="9">
    <location>
        <begin position="49"/>
        <end position="374"/>
    </location>
</feature>
<dbReference type="OMA" id="VITDTNE"/>
<dbReference type="CDD" id="cd00637">
    <property type="entry name" value="7tm_classA_rhodopsin-like"/>
    <property type="match status" value="1"/>
</dbReference>
<feature type="transmembrane region" description="Helical" evidence="8">
    <location>
        <begin position="148"/>
        <end position="168"/>
    </location>
</feature>
<protein>
    <recommendedName>
        <fullName evidence="9">G-protein coupled receptors family 1 profile domain-containing protein</fullName>
    </recommendedName>
</protein>
<evidence type="ECO:0000256" key="5">
    <source>
        <dbReference type="ARBA" id="ARBA00023136"/>
    </source>
</evidence>
<dbReference type="PANTHER" id="PTHR24243">
    <property type="entry name" value="G-PROTEIN COUPLED RECEPTOR"/>
    <property type="match status" value="1"/>
</dbReference>
<evidence type="ECO:0000256" key="1">
    <source>
        <dbReference type="ARBA" id="ARBA00004141"/>
    </source>
</evidence>
<name>A0A0L8GBC8_OCTBM</name>
<reference evidence="10" key="1">
    <citation type="submission" date="2015-07" db="EMBL/GenBank/DDBJ databases">
        <title>MeaNS - Measles Nucleotide Surveillance Program.</title>
        <authorList>
            <person name="Tran T."/>
            <person name="Druce J."/>
        </authorList>
    </citation>
    <scope>NUCLEOTIDE SEQUENCE</scope>
    <source>
        <strain evidence="10">UCB-OBI-ISO-001</strain>
        <tissue evidence="10">Gonad</tissue>
    </source>
</reference>